<feature type="signal peptide" evidence="5">
    <location>
        <begin position="1"/>
        <end position="20"/>
    </location>
</feature>
<evidence type="ECO:0000259" key="7">
    <source>
        <dbReference type="PROSITE" id="PS50865"/>
    </source>
</evidence>
<dbReference type="SUPFAM" id="SSF144232">
    <property type="entry name" value="HIT/MYND zinc finger-like"/>
    <property type="match status" value="1"/>
</dbReference>
<reference evidence="8" key="1">
    <citation type="submission" date="2023-06" db="EMBL/GenBank/DDBJ databases">
        <title>Survivors Of The Sea: Transcriptome response of Skeletonema marinoi to long-term dormancy.</title>
        <authorList>
            <person name="Pinder M.I.M."/>
            <person name="Kourtchenko O."/>
            <person name="Robertson E.K."/>
            <person name="Larsson T."/>
            <person name="Maumus F."/>
            <person name="Osuna-Cruz C.M."/>
            <person name="Vancaester E."/>
            <person name="Stenow R."/>
            <person name="Vandepoele K."/>
            <person name="Ploug H."/>
            <person name="Bruchert V."/>
            <person name="Godhe A."/>
            <person name="Topel M."/>
        </authorList>
    </citation>
    <scope>NUCLEOTIDE SEQUENCE</scope>
    <source>
        <strain evidence="8">R05AC</strain>
    </source>
</reference>
<dbReference type="GO" id="GO:0008270">
    <property type="term" value="F:zinc ion binding"/>
    <property type="evidence" value="ECO:0007669"/>
    <property type="project" value="UniProtKB-KW"/>
</dbReference>
<dbReference type="InterPro" id="IPR013083">
    <property type="entry name" value="Znf_RING/FYVE/PHD"/>
</dbReference>
<dbReference type="AlphaFoldDB" id="A0AAD8YLC5"/>
<evidence type="ECO:0000256" key="2">
    <source>
        <dbReference type="ARBA" id="ARBA00022771"/>
    </source>
</evidence>
<name>A0AAD8YLC5_9STRA</name>
<evidence type="ECO:0000259" key="6">
    <source>
        <dbReference type="PROSITE" id="PS50089"/>
    </source>
</evidence>
<evidence type="ECO:0008006" key="10">
    <source>
        <dbReference type="Google" id="ProtNLM"/>
    </source>
</evidence>
<sequence length="344" mass="39545">MTGHSMDIFFLLLFIFLLCGRQIQFHHLLVGRALPERSLLKQLKQRYLRWCNDEWRRKVRKMMYCASCGIAGVDDVKLKKCTACYLVRYCSVKCQKEHRPKHKKECRKRAAELRDEILFKQPESSHYGDCPICLLPLPVDEKKIMMHCCSKLICKGCCHANQRREIQESLEQRCPFCRTAAPENGDFSYLTRRVEANDPVAICEMGHMRRDEGAMIVRSCIGDIDAHFSLSGLYREGLGVEKDEKREVYHLEEAAIGGNPFARNNLGAIEMRNGRLRRAIKHWIIGAKLGNDHSLDNLKSRYREGLVSKEDFAAALRGHQAAGDATKSPQREMAETAFDWHPCS</sequence>
<evidence type="ECO:0000256" key="5">
    <source>
        <dbReference type="SAM" id="SignalP"/>
    </source>
</evidence>
<dbReference type="InterPro" id="IPR001841">
    <property type="entry name" value="Znf_RING"/>
</dbReference>
<accession>A0AAD8YLC5</accession>
<dbReference type="EMBL" id="JATAAI010000003">
    <property type="protein sequence ID" value="KAK1747226.1"/>
    <property type="molecule type" value="Genomic_DNA"/>
</dbReference>
<evidence type="ECO:0000256" key="3">
    <source>
        <dbReference type="ARBA" id="ARBA00022833"/>
    </source>
</evidence>
<dbReference type="Gene3D" id="3.30.40.10">
    <property type="entry name" value="Zinc/RING finger domain, C3HC4 (zinc finger)"/>
    <property type="match status" value="1"/>
</dbReference>
<keyword evidence="3" id="KW-0862">Zinc</keyword>
<dbReference type="InterPro" id="IPR002893">
    <property type="entry name" value="Znf_MYND"/>
</dbReference>
<evidence type="ECO:0000256" key="1">
    <source>
        <dbReference type="ARBA" id="ARBA00022723"/>
    </source>
</evidence>
<keyword evidence="1" id="KW-0479">Metal-binding</keyword>
<dbReference type="PROSITE" id="PS50089">
    <property type="entry name" value="ZF_RING_2"/>
    <property type="match status" value="1"/>
</dbReference>
<proteinExistence type="predicted"/>
<dbReference type="GO" id="GO:0005737">
    <property type="term" value="C:cytoplasm"/>
    <property type="evidence" value="ECO:0007669"/>
    <property type="project" value="UniProtKB-ARBA"/>
</dbReference>
<protein>
    <recommendedName>
        <fullName evidence="10">MYND-type domain-containing protein</fullName>
    </recommendedName>
</protein>
<dbReference type="Pfam" id="PF01753">
    <property type="entry name" value="zf-MYND"/>
    <property type="match status" value="1"/>
</dbReference>
<keyword evidence="5" id="KW-0732">Signal</keyword>
<feature type="domain" description="MYND-type" evidence="7">
    <location>
        <begin position="65"/>
        <end position="106"/>
    </location>
</feature>
<dbReference type="Proteomes" id="UP001224775">
    <property type="component" value="Unassembled WGS sequence"/>
</dbReference>
<dbReference type="Gene3D" id="6.10.140.2220">
    <property type="match status" value="1"/>
</dbReference>
<dbReference type="PROSITE" id="PS50865">
    <property type="entry name" value="ZF_MYND_2"/>
    <property type="match status" value="1"/>
</dbReference>
<evidence type="ECO:0000256" key="4">
    <source>
        <dbReference type="PROSITE-ProRule" id="PRU00134"/>
    </source>
</evidence>
<comment type="caution">
    <text evidence="8">The sequence shown here is derived from an EMBL/GenBank/DDBJ whole genome shotgun (WGS) entry which is preliminary data.</text>
</comment>
<dbReference type="InterPro" id="IPR011990">
    <property type="entry name" value="TPR-like_helical_dom_sf"/>
</dbReference>
<keyword evidence="2 4" id="KW-0863">Zinc-finger</keyword>
<feature type="domain" description="RING-type" evidence="6">
    <location>
        <begin position="130"/>
        <end position="178"/>
    </location>
</feature>
<evidence type="ECO:0000313" key="9">
    <source>
        <dbReference type="Proteomes" id="UP001224775"/>
    </source>
</evidence>
<organism evidence="8 9">
    <name type="scientific">Skeletonema marinoi</name>
    <dbReference type="NCBI Taxonomy" id="267567"/>
    <lineage>
        <taxon>Eukaryota</taxon>
        <taxon>Sar</taxon>
        <taxon>Stramenopiles</taxon>
        <taxon>Ochrophyta</taxon>
        <taxon>Bacillariophyta</taxon>
        <taxon>Coscinodiscophyceae</taxon>
        <taxon>Thalassiosirophycidae</taxon>
        <taxon>Thalassiosirales</taxon>
        <taxon>Skeletonemataceae</taxon>
        <taxon>Skeletonema</taxon>
        <taxon>Skeletonema marinoi-dohrnii complex</taxon>
    </lineage>
</organism>
<dbReference type="SUPFAM" id="SSF57850">
    <property type="entry name" value="RING/U-box"/>
    <property type="match status" value="1"/>
</dbReference>
<dbReference type="SUPFAM" id="SSF81901">
    <property type="entry name" value="HCP-like"/>
    <property type="match status" value="1"/>
</dbReference>
<feature type="chain" id="PRO_5042109124" description="MYND-type domain-containing protein" evidence="5">
    <location>
        <begin position="21"/>
        <end position="344"/>
    </location>
</feature>
<dbReference type="Gene3D" id="1.25.40.10">
    <property type="entry name" value="Tetratricopeptide repeat domain"/>
    <property type="match status" value="1"/>
</dbReference>
<keyword evidence="9" id="KW-1185">Reference proteome</keyword>
<evidence type="ECO:0000313" key="8">
    <source>
        <dbReference type="EMBL" id="KAK1747226.1"/>
    </source>
</evidence>
<gene>
    <name evidence="8" type="ORF">QTG54_002570</name>
</gene>
<dbReference type="PROSITE" id="PS01360">
    <property type="entry name" value="ZF_MYND_1"/>
    <property type="match status" value="1"/>
</dbReference>